<dbReference type="EMBL" id="LZYZ01000001">
    <property type="protein sequence ID" value="OOM16631.1"/>
    <property type="molecule type" value="Genomic_DNA"/>
</dbReference>
<gene>
    <name evidence="1" type="ORF">CLOSAC_09020</name>
</gene>
<organism evidence="1 2">
    <name type="scientific">Clostridium saccharobutylicum</name>
    <dbReference type="NCBI Taxonomy" id="169679"/>
    <lineage>
        <taxon>Bacteria</taxon>
        <taxon>Bacillati</taxon>
        <taxon>Bacillota</taxon>
        <taxon>Clostridia</taxon>
        <taxon>Eubacteriales</taxon>
        <taxon>Clostridiaceae</taxon>
        <taxon>Clostridium</taxon>
    </lineage>
</organism>
<evidence type="ECO:0000313" key="2">
    <source>
        <dbReference type="Proteomes" id="UP000191154"/>
    </source>
</evidence>
<sequence>MNLVEEYICINKDTDIEFRYTYRLTKKDYNGIDAYGIEIERKDYIGLKNVNLERERIDMVSAHRHKVKQILIKLYNNQVSPIHLLDVVGEYADQHVYEFDVGLNKQYVNSR</sequence>
<accession>A0A1S8NK60</accession>
<reference evidence="1 2" key="1">
    <citation type="submission" date="2016-05" db="EMBL/GenBank/DDBJ databases">
        <title>Microbial solvent formation.</title>
        <authorList>
            <person name="Poehlein A."/>
            <person name="Montoya Solano J.D."/>
            <person name="Flitsch S."/>
            <person name="Krabben P."/>
            <person name="Duerre P."/>
            <person name="Daniel R."/>
        </authorList>
    </citation>
    <scope>NUCLEOTIDE SEQUENCE [LARGE SCALE GENOMIC DNA]</scope>
    <source>
        <strain evidence="1 2">L1-8</strain>
    </source>
</reference>
<dbReference type="AlphaFoldDB" id="A0A1S8NK60"/>
<protein>
    <submittedName>
        <fullName evidence="1">Uncharacterized protein</fullName>
    </submittedName>
</protein>
<proteinExistence type="predicted"/>
<dbReference type="Proteomes" id="UP000191154">
    <property type="component" value="Unassembled WGS sequence"/>
</dbReference>
<dbReference type="STRING" id="169679.CSACC_42890"/>
<comment type="caution">
    <text evidence="1">The sequence shown here is derived from an EMBL/GenBank/DDBJ whole genome shotgun (WGS) entry which is preliminary data.</text>
</comment>
<dbReference type="RefSeq" id="WP_022750524.1">
    <property type="nucleotide sequence ID" value="NZ_CP016086.1"/>
</dbReference>
<evidence type="ECO:0000313" key="1">
    <source>
        <dbReference type="EMBL" id="OOM16631.1"/>
    </source>
</evidence>
<dbReference type="GeneID" id="55476592"/>
<dbReference type="InterPro" id="IPR017016">
    <property type="entry name" value="UCP033595"/>
</dbReference>
<dbReference type="Pfam" id="PF20124">
    <property type="entry name" value="DUF6514"/>
    <property type="match status" value="1"/>
</dbReference>
<name>A0A1S8NK60_CLOSA</name>